<evidence type="ECO:0000256" key="4">
    <source>
        <dbReference type="PIRSR" id="PIRSR015582-1"/>
    </source>
</evidence>
<dbReference type="InterPro" id="IPR040442">
    <property type="entry name" value="Pyrv_kinase-like_dom_sf"/>
</dbReference>
<evidence type="ECO:0000256" key="5">
    <source>
        <dbReference type="PIRSR" id="PIRSR015582-2"/>
    </source>
</evidence>
<dbReference type="PIRSF" id="PIRSF015582">
    <property type="entry name" value="Cit_lyase_B"/>
    <property type="match status" value="1"/>
</dbReference>
<feature type="binding site" evidence="4">
    <location>
        <position position="51"/>
    </location>
    <ligand>
        <name>substrate</name>
    </ligand>
</feature>
<gene>
    <name evidence="7" type="ORF">M407DRAFT_19732</name>
</gene>
<organism evidence="7 8">
    <name type="scientific">Tulasnella calospora MUT 4182</name>
    <dbReference type="NCBI Taxonomy" id="1051891"/>
    <lineage>
        <taxon>Eukaryota</taxon>
        <taxon>Fungi</taxon>
        <taxon>Dikarya</taxon>
        <taxon>Basidiomycota</taxon>
        <taxon>Agaricomycotina</taxon>
        <taxon>Agaricomycetes</taxon>
        <taxon>Cantharellales</taxon>
        <taxon>Tulasnellaceae</taxon>
        <taxon>Tulasnella</taxon>
    </lineage>
</organism>
<feature type="binding site" evidence="5">
    <location>
        <position position="140"/>
    </location>
    <ligand>
        <name>Mg(2+)</name>
        <dbReference type="ChEBI" id="CHEBI:18420"/>
    </ligand>
</feature>
<dbReference type="Gene3D" id="3.20.20.60">
    <property type="entry name" value="Phosphoenolpyruvate-binding domains"/>
    <property type="match status" value="1"/>
</dbReference>
<dbReference type="AlphaFoldDB" id="A0A0C3QHM2"/>
<evidence type="ECO:0000259" key="6">
    <source>
        <dbReference type="Pfam" id="PF03328"/>
    </source>
</evidence>
<feature type="binding site" evidence="4">
    <location>
        <position position="108"/>
    </location>
    <ligand>
        <name>substrate</name>
    </ligand>
</feature>
<dbReference type="EMBL" id="KN822964">
    <property type="protein sequence ID" value="KIO31355.1"/>
    <property type="molecule type" value="Genomic_DNA"/>
</dbReference>
<dbReference type="InterPro" id="IPR015813">
    <property type="entry name" value="Pyrv/PenolPyrv_kinase-like_dom"/>
</dbReference>
<proteinExistence type="predicted"/>
<dbReference type="OrthoDB" id="1773at2759"/>
<accession>A0A0C3QHM2</accession>
<protein>
    <recommendedName>
        <fullName evidence="6">HpcH/HpaI aldolase/citrate lyase domain-containing protein</fullName>
    </recommendedName>
</protein>
<comment type="cofactor">
    <cofactor evidence="1">
        <name>Mg(2+)</name>
        <dbReference type="ChEBI" id="CHEBI:18420"/>
    </cofactor>
</comment>
<dbReference type="GO" id="GO:0003824">
    <property type="term" value="F:catalytic activity"/>
    <property type="evidence" value="ECO:0007669"/>
    <property type="project" value="InterPro"/>
</dbReference>
<evidence type="ECO:0000256" key="3">
    <source>
        <dbReference type="ARBA" id="ARBA00022842"/>
    </source>
</evidence>
<reference evidence="7 8" key="1">
    <citation type="submission" date="2014-04" db="EMBL/GenBank/DDBJ databases">
        <authorList>
            <consortium name="DOE Joint Genome Institute"/>
            <person name="Kuo A."/>
            <person name="Girlanda M."/>
            <person name="Perotto S."/>
            <person name="Kohler A."/>
            <person name="Nagy L.G."/>
            <person name="Floudas D."/>
            <person name="Copeland A."/>
            <person name="Barry K.W."/>
            <person name="Cichocki N."/>
            <person name="Veneault-Fourrey C."/>
            <person name="LaButti K."/>
            <person name="Lindquist E.A."/>
            <person name="Lipzen A."/>
            <person name="Lundell T."/>
            <person name="Morin E."/>
            <person name="Murat C."/>
            <person name="Sun H."/>
            <person name="Tunlid A."/>
            <person name="Henrissat B."/>
            <person name="Grigoriev I.V."/>
            <person name="Hibbett D.S."/>
            <person name="Martin F."/>
            <person name="Nordberg H.P."/>
            <person name="Cantor M.N."/>
            <person name="Hua S.X."/>
        </authorList>
    </citation>
    <scope>NUCLEOTIDE SEQUENCE [LARGE SCALE GENOMIC DNA]</scope>
    <source>
        <strain evidence="7 8">MUT 4182</strain>
    </source>
</reference>
<evidence type="ECO:0000313" key="7">
    <source>
        <dbReference type="EMBL" id="KIO31355.1"/>
    </source>
</evidence>
<dbReference type="InterPro" id="IPR005000">
    <property type="entry name" value="Aldolase/citrate-lyase_domain"/>
</dbReference>
<dbReference type="GO" id="GO:0006107">
    <property type="term" value="P:oxaloacetate metabolic process"/>
    <property type="evidence" value="ECO:0007669"/>
    <property type="project" value="TreeGrafter"/>
</dbReference>
<dbReference type="HOGENOM" id="CLU_044864_1_1_1"/>
<dbReference type="InterPro" id="IPR011206">
    <property type="entry name" value="Citrate_lyase_beta/mcl1/mcl2"/>
</dbReference>
<dbReference type="PANTHER" id="PTHR32308">
    <property type="entry name" value="LYASE BETA SUBUNIT, PUTATIVE (AFU_ORTHOLOGUE AFUA_4G13030)-RELATED"/>
    <property type="match status" value="1"/>
</dbReference>
<dbReference type="PANTHER" id="PTHR32308:SF0">
    <property type="entry name" value="HPCH_HPAI ALDOLASE_CITRATE LYASE DOMAIN-CONTAINING PROTEIN"/>
    <property type="match status" value="1"/>
</dbReference>
<dbReference type="SUPFAM" id="SSF51621">
    <property type="entry name" value="Phosphoenolpyruvate/pyruvate domain"/>
    <property type="match status" value="1"/>
</dbReference>
<dbReference type="Pfam" id="PF03328">
    <property type="entry name" value="HpcH_HpaI"/>
    <property type="match status" value="1"/>
</dbReference>
<sequence>MLEKSTSMRSDTIIYDFEDAVAPSQKVSARTVLSKFLEALPGGSTPEIAVRVNPTVSPLFVEDISSVVAMPQVQTIVLPKVHERLDLELLDQVLRGAGRTFSIIASIESAQAIWNIGEIAGWRSSTGSAFVSGLLFAAEDYCADTSIIRTRSRTELLYARSHLVNAAKSFGLHAIDMVCVNYKDPDYLREECEDGRRLGFDGKQAIHPNQVQVIQETFVPSEREILRATRIIAKMDEAYAQNKGAFGLDDTNGASSASETEMIDEPMVKQARKTLERARHAGLVIPDVSTT</sequence>
<evidence type="ECO:0000256" key="1">
    <source>
        <dbReference type="ARBA" id="ARBA00001946"/>
    </source>
</evidence>
<feature type="binding site" evidence="5">
    <location>
        <position position="108"/>
    </location>
    <ligand>
        <name>Mg(2+)</name>
        <dbReference type="ChEBI" id="CHEBI:18420"/>
    </ligand>
</feature>
<keyword evidence="8" id="KW-1185">Reference proteome</keyword>
<evidence type="ECO:0000256" key="2">
    <source>
        <dbReference type="ARBA" id="ARBA00022723"/>
    </source>
</evidence>
<evidence type="ECO:0000313" key="8">
    <source>
        <dbReference type="Proteomes" id="UP000054248"/>
    </source>
</evidence>
<dbReference type="Proteomes" id="UP000054248">
    <property type="component" value="Unassembled WGS sequence"/>
</dbReference>
<dbReference type="STRING" id="1051891.A0A0C3QHM2"/>
<dbReference type="GO" id="GO:0000287">
    <property type="term" value="F:magnesium ion binding"/>
    <property type="evidence" value="ECO:0007669"/>
    <property type="project" value="TreeGrafter"/>
</dbReference>
<keyword evidence="3 5" id="KW-0460">Magnesium</keyword>
<reference evidence="8" key="2">
    <citation type="submission" date="2015-01" db="EMBL/GenBank/DDBJ databases">
        <title>Evolutionary Origins and Diversification of the Mycorrhizal Mutualists.</title>
        <authorList>
            <consortium name="DOE Joint Genome Institute"/>
            <consortium name="Mycorrhizal Genomics Consortium"/>
            <person name="Kohler A."/>
            <person name="Kuo A."/>
            <person name="Nagy L.G."/>
            <person name="Floudas D."/>
            <person name="Copeland A."/>
            <person name="Barry K.W."/>
            <person name="Cichocki N."/>
            <person name="Veneault-Fourrey C."/>
            <person name="LaButti K."/>
            <person name="Lindquist E.A."/>
            <person name="Lipzen A."/>
            <person name="Lundell T."/>
            <person name="Morin E."/>
            <person name="Murat C."/>
            <person name="Riley R."/>
            <person name="Ohm R."/>
            <person name="Sun H."/>
            <person name="Tunlid A."/>
            <person name="Henrissat B."/>
            <person name="Grigoriev I.V."/>
            <person name="Hibbett D.S."/>
            <person name="Martin F."/>
        </authorList>
    </citation>
    <scope>NUCLEOTIDE SEQUENCE [LARGE SCALE GENOMIC DNA]</scope>
    <source>
        <strain evidence="8">MUT 4182</strain>
    </source>
</reference>
<name>A0A0C3QHM2_9AGAM</name>
<feature type="domain" description="HpcH/HpaI aldolase/citrate lyase" evidence="6">
    <location>
        <begin position="1"/>
        <end position="208"/>
    </location>
</feature>
<keyword evidence="2 5" id="KW-0479">Metal-binding</keyword>